<evidence type="ECO:0000256" key="3">
    <source>
        <dbReference type="ARBA" id="ARBA00022692"/>
    </source>
</evidence>
<evidence type="ECO:0000313" key="8">
    <source>
        <dbReference type="EMBL" id="MYN04954.1"/>
    </source>
</evidence>
<evidence type="ECO:0000256" key="1">
    <source>
        <dbReference type="ARBA" id="ARBA00004141"/>
    </source>
</evidence>
<dbReference type="SUPFAM" id="SSF81338">
    <property type="entry name" value="Aquaporin-like"/>
    <property type="match status" value="2"/>
</dbReference>
<dbReference type="GO" id="GO:0016020">
    <property type="term" value="C:membrane"/>
    <property type="evidence" value="ECO:0007669"/>
    <property type="project" value="UniProtKB-SubCell"/>
</dbReference>
<name>A0A6N9HN33_9BURK</name>
<dbReference type="PROSITE" id="PS00221">
    <property type="entry name" value="MIP"/>
    <property type="match status" value="1"/>
</dbReference>
<evidence type="ECO:0000313" key="9">
    <source>
        <dbReference type="Proteomes" id="UP000448575"/>
    </source>
</evidence>
<feature type="transmembrane region" description="Helical" evidence="7">
    <location>
        <begin position="38"/>
        <end position="59"/>
    </location>
</feature>
<evidence type="ECO:0000256" key="6">
    <source>
        <dbReference type="RuleBase" id="RU000477"/>
    </source>
</evidence>
<dbReference type="InterPro" id="IPR023271">
    <property type="entry name" value="Aquaporin-like"/>
</dbReference>
<dbReference type="PANTHER" id="PTHR45724">
    <property type="entry name" value="AQUAPORIN NIP2-1"/>
    <property type="match status" value="1"/>
</dbReference>
<feature type="transmembrane region" description="Helical" evidence="7">
    <location>
        <begin position="193"/>
        <end position="215"/>
    </location>
</feature>
<dbReference type="InterPro" id="IPR034294">
    <property type="entry name" value="Aquaporin_transptr"/>
</dbReference>
<feature type="transmembrane region" description="Helical" evidence="7">
    <location>
        <begin position="123"/>
        <end position="141"/>
    </location>
</feature>
<evidence type="ECO:0000256" key="4">
    <source>
        <dbReference type="ARBA" id="ARBA00022989"/>
    </source>
</evidence>
<dbReference type="AlphaFoldDB" id="A0A6N9HN33"/>
<comment type="subcellular location">
    <subcellularLocation>
        <location evidence="1">Membrane</location>
        <topology evidence="1">Multi-pass membrane protein</topology>
    </subcellularLocation>
</comment>
<dbReference type="Proteomes" id="UP000448575">
    <property type="component" value="Unassembled WGS sequence"/>
</dbReference>
<dbReference type="Gene3D" id="1.20.1080.10">
    <property type="entry name" value="Glycerol uptake facilitator protein"/>
    <property type="match status" value="1"/>
</dbReference>
<protein>
    <submittedName>
        <fullName evidence="8">Aquaporin family protein</fullName>
    </submittedName>
</protein>
<dbReference type="InterPro" id="IPR022357">
    <property type="entry name" value="MIP_CS"/>
</dbReference>
<keyword evidence="2 6" id="KW-0813">Transport</keyword>
<dbReference type="EMBL" id="WWCJ01000022">
    <property type="protein sequence ID" value="MYN04954.1"/>
    <property type="molecule type" value="Genomic_DNA"/>
</dbReference>
<accession>A0A6N9HN33</accession>
<dbReference type="Pfam" id="PF00230">
    <property type="entry name" value="MIP"/>
    <property type="match status" value="1"/>
</dbReference>
<gene>
    <name evidence="8" type="ORF">GTP41_22930</name>
</gene>
<keyword evidence="4 7" id="KW-1133">Transmembrane helix</keyword>
<proteinExistence type="inferred from homology"/>
<comment type="caution">
    <text evidence="8">The sequence shown here is derived from an EMBL/GenBank/DDBJ whole genome shotgun (WGS) entry which is preliminary data.</text>
</comment>
<dbReference type="InterPro" id="IPR000425">
    <property type="entry name" value="MIP"/>
</dbReference>
<keyword evidence="9" id="KW-1185">Reference proteome</keyword>
<evidence type="ECO:0000256" key="2">
    <source>
        <dbReference type="ARBA" id="ARBA00022448"/>
    </source>
</evidence>
<keyword evidence="5 7" id="KW-0472">Membrane</keyword>
<dbReference type="PANTHER" id="PTHR45724:SF13">
    <property type="entry name" value="AQUAPORIN NIP1-1-RELATED"/>
    <property type="match status" value="1"/>
</dbReference>
<organism evidence="8 9">
    <name type="scientific">Pseudoduganella guangdongensis</name>
    <dbReference type="NCBI Taxonomy" id="2692179"/>
    <lineage>
        <taxon>Bacteria</taxon>
        <taxon>Pseudomonadati</taxon>
        <taxon>Pseudomonadota</taxon>
        <taxon>Betaproteobacteria</taxon>
        <taxon>Burkholderiales</taxon>
        <taxon>Oxalobacteraceae</taxon>
        <taxon>Telluria group</taxon>
        <taxon>Pseudoduganella</taxon>
    </lineage>
</organism>
<comment type="similarity">
    <text evidence="6">Belongs to the MIP/aquaporin (TC 1.A.8) family.</text>
</comment>
<evidence type="ECO:0000256" key="7">
    <source>
        <dbReference type="SAM" id="Phobius"/>
    </source>
</evidence>
<reference evidence="8 9" key="1">
    <citation type="submission" date="2019-12" db="EMBL/GenBank/DDBJ databases">
        <title>Novel species isolated from a subtropical stream in China.</title>
        <authorList>
            <person name="Lu H."/>
        </authorList>
    </citation>
    <scope>NUCLEOTIDE SEQUENCE [LARGE SCALE GENOMIC DNA]</scope>
    <source>
        <strain evidence="8 9">DS3</strain>
    </source>
</reference>
<dbReference type="PRINTS" id="PR00783">
    <property type="entry name" value="MINTRINSICP"/>
</dbReference>
<evidence type="ECO:0000256" key="5">
    <source>
        <dbReference type="ARBA" id="ARBA00023136"/>
    </source>
</evidence>
<dbReference type="RefSeq" id="WP_161027903.1">
    <property type="nucleotide sequence ID" value="NZ_WWCJ01000022.1"/>
</dbReference>
<sequence length="234" mass="23757">MTLARRLTAEALGTALLLAMVVGSAIMAERLAGGNAALALLASALASGAGLLALLLAFGDISGAHFNPAVTLSEAWQGKMAWRAAGAYAAAQTGGAFAGVAAAHLMFGEPVFGIATLARSGGGIWWSEFVATFGLVTVGLACARARPAMAPFAIAAYIVSAYWFTASSSFANPALTLARAATDTVAGIRLGDVAAYISAQLLGALAASTLLAWLYHPRGNEVALPVVLQDHRIQ</sequence>
<keyword evidence="3 6" id="KW-0812">Transmembrane</keyword>
<dbReference type="GO" id="GO:0015267">
    <property type="term" value="F:channel activity"/>
    <property type="evidence" value="ECO:0007669"/>
    <property type="project" value="InterPro"/>
</dbReference>
<feature type="transmembrane region" description="Helical" evidence="7">
    <location>
        <begin position="80"/>
        <end position="103"/>
    </location>
</feature>